<dbReference type="PROSITE" id="PS50106">
    <property type="entry name" value="PDZ"/>
    <property type="match status" value="1"/>
</dbReference>
<dbReference type="PROSITE" id="PS00135">
    <property type="entry name" value="TRYPSIN_SER"/>
    <property type="match status" value="1"/>
</dbReference>
<dbReference type="SMART" id="SM00228">
    <property type="entry name" value="PDZ"/>
    <property type="match status" value="1"/>
</dbReference>
<dbReference type="Gene3D" id="2.40.10.120">
    <property type="match status" value="1"/>
</dbReference>
<dbReference type="InterPro" id="IPR001478">
    <property type="entry name" value="PDZ"/>
</dbReference>
<dbReference type="InterPro" id="IPR033116">
    <property type="entry name" value="TRYPSIN_SER"/>
</dbReference>
<dbReference type="CDD" id="cd06779">
    <property type="entry name" value="cpPDZ_Deg_HtrA-like"/>
    <property type="match status" value="1"/>
</dbReference>
<dbReference type="SUPFAM" id="SSF50156">
    <property type="entry name" value="PDZ domain-like"/>
    <property type="match status" value="1"/>
</dbReference>
<dbReference type="RefSeq" id="WP_013884286.1">
    <property type="nucleotide sequence ID" value="NC_015671.1"/>
</dbReference>
<gene>
    <name evidence="5" type="ordered locus">Celgi_2268</name>
</gene>
<feature type="region of interest" description="Disordered" evidence="3">
    <location>
        <begin position="1"/>
        <end position="55"/>
    </location>
</feature>
<name>F8A110_CELGA</name>
<dbReference type="HOGENOM" id="CLU_020120_3_0_11"/>
<dbReference type="Pfam" id="PF13365">
    <property type="entry name" value="Trypsin_2"/>
    <property type="match status" value="1"/>
</dbReference>
<dbReference type="GO" id="GO:0006508">
    <property type="term" value="P:proteolysis"/>
    <property type="evidence" value="ECO:0007669"/>
    <property type="project" value="UniProtKB-KW"/>
</dbReference>
<evidence type="ECO:0000256" key="1">
    <source>
        <dbReference type="ARBA" id="ARBA00022670"/>
    </source>
</evidence>
<dbReference type="GO" id="GO:0004252">
    <property type="term" value="F:serine-type endopeptidase activity"/>
    <property type="evidence" value="ECO:0007669"/>
    <property type="project" value="InterPro"/>
</dbReference>
<proteinExistence type="predicted"/>
<evidence type="ECO:0000313" key="6">
    <source>
        <dbReference type="Proteomes" id="UP000000485"/>
    </source>
</evidence>
<dbReference type="EMBL" id="CP002665">
    <property type="protein sequence ID" value="AEI12768.1"/>
    <property type="molecule type" value="Genomic_DNA"/>
</dbReference>
<dbReference type="AlphaFoldDB" id="F8A110"/>
<organism evidence="5 6">
    <name type="scientific">Cellulomonas gilvus (strain ATCC 13127 / NRRL B-14078)</name>
    <name type="common">Cellvibrio gilvus</name>
    <dbReference type="NCBI Taxonomy" id="593907"/>
    <lineage>
        <taxon>Bacteria</taxon>
        <taxon>Bacillati</taxon>
        <taxon>Actinomycetota</taxon>
        <taxon>Actinomycetes</taxon>
        <taxon>Micrococcales</taxon>
        <taxon>Cellulomonadaceae</taxon>
        <taxon>Cellulomonas</taxon>
    </lineage>
</organism>
<sequence length="463" mass="44586">MSQSTPHPQDGAGRPEQHPHASLAGPADHPTRAALPPVPPPPTEPGAPGAPHRTPTWQLVTMGVAPVAIAAIVGLGVVEGMSSADPTGSVRTGVTAQQDASSDGTDTSDDTSSSDGSGSSDATRTLPDGMWGGPGGGGLTGPDQDGSALGGGAQSDAVAADADQQVGVVTITSTLGYAQAESAGTGMVLTADGLVLTNNHVIDGATEIEVTVESTGTTYAATVVGTAPDSDVALLQLEDASGLTPVTIDDDGGVDVGDQVTAVGNAEGTGDLVAAAGTVTATEQTMTASTDGTDSETLSGLVQLQADVVSGDSGGPVLDDEGEVVGMTTAASSGGVTTVAYAIDVQDALVLVRQIRSGDDSGGVTIGYPAFLGVSLATGPSGAGSAAGATIAGVVADTPAAEAGLEAGDTVTAVDGTAVSSGDELSSVLAGYAPGDEVTLTWTSGSTGGTQTATVTLVQGPAD</sequence>
<dbReference type="PRINTS" id="PR00834">
    <property type="entry name" value="PROTEASES2C"/>
</dbReference>
<dbReference type="PANTHER" id="PTHR43343:SF3">
    <property type="entry name" value="PROTEASE DO-LIKE 8, CHLOROPLASTIC"/>
    <property type="match status" value="1"/>
</dbReference>
<evidence type="ECO:0000259" key="4">
    <source>
        <dbReference type="PROSITE" id="PS50106"/>
    </source>
</evidence>
<keyword evidence="6" id="KW-1185">Reference proteome</keyword>
<keyword evidence="1" id="KW-0645">Protease</keyword>
<accession>F8A110</accession>
<evidence type="ECO:0000256" key="2">
    <source>
        <dbReference type="ARBA" id="ARBA00022801"/>
    </source>
</evidence>
<dbReference type="Proteomes" id="UP000000485">
    <property type="component" value="Chromosome"/>
</dbReference>
<feature type="compositionally biased region" description="Pro residues" evidence="3">
    <location>
        <begin position="36"/>
        <end position="45"/>
    </location>
</feature>
<keyword evidence="2" id="KW-0378">Hydrolase</keyword>
<dbReference type="STRING" id="593907.Celgi_2268"/>
<evidence type="ECO:0000256" key="3">
    <source>
        <dbReference type="SAM" id="MobiDB-lite"/>
    </source>
</evidence>
<feature type="domain" description="PDZ" evidence="4">
    <location>
        <begin position="349"/>
        <end position="446"/>
    </location>
</feature>
<dbReference type="InterPro" id="IPR001940">
    <property type="entry name" value="Peptidase_S1C"/>
</dbReference>
<dbReference type="InterPro" id="IPR051201">
    <property type="entry name" value="Chloro_Bact_Ser_Proteases"/>
</dbReference>
<dbReference type="SUPFAM" id="SSF50494">
    <property type="entry name" value="Trypsin-like serine proteases"/>
    <property type="match status" value="1"/>
</dbReference>
<reference evidence="6" key="1">
    <citation type="submission" date="2011-04" db="EMBL/GenBank/DDBJ databases">
        <title>Complete sequence of Cellvibrio gilvus ATCC 13127.</title>
        <authorList>
            <person name="Lucas S."/>
            <person name="Han J."/>
            <person name="Lapidus A."/>
            <person name="Cheng J.-F."/>
            <person name="Goodwin L."/>
            <person name="Pitluck S."/>
            <person name="Peters L."/>
            <person name="Munk A."/>
            <person name="Detter J.C."/>
            <person name="Han C."/>
            <person name="Tapia R."/>
            <person name="Land M."/>
            <person name="Hauser L."/>
            <person name="Kyrpides N."/>
            <person name="Ivanova N."/>
            <person name="Ovchinnikova G."/>
            <person name="Pagani I."/>
            <person name="Mead D."/>
            <person name="Brumm P."/>
            <person name="Woyke T."/>
        </authorList>
    </citation>
    <scope>NUCLEOTIDE SEQUENCE [LARGE SCALE GENOMIC DNA]</scope>
    <source>
        <strain evidence="6">ATCC 13127 / NRRL B-14078</strain>
    </source>
</reference>
<feature type="region of interest" description="Disordered" evidence="3">
    <location>
        <begin position="83"/>
        <end position="156"/>
    </location>
</feature>
<evidence type="ECO:0000313" key="5">
    <source>
        <dbReference type="EMBL" id="AEI12768.1"/>
    </source>
</evidence>
<protein>
    <submittedName>
        <fullName evidence="5">PDZ/DHR/GLGF domain protein</fullName>
    </submittedName>
</protein>
<dbReference type="Pfam" id="PF13180">
    <property type="entry name" value="PDZ_2"/>
    <property type="match status" value="1"/>
</dbReference>
<dbReference type="Gene3D" id="2.30.42.10">
    <property type="match status" value="1"/>
</dbReference>
<feature type="compositionally biased region" description="Low complexity" evidence="3">
    <location>
        <begin position="101"/>
        <end position="121"/>
    </location>
</feature>
<dbReference type="PANTHER" id="PTHR43343">
    <property type="entry name" value="PEPTIDASE S12"/>
    <property type="match status" value="1"/>
</dbReference>
<feature type="compositionally biased region" description="Polar residues" evidence="3">
    <location>
        <begin position="84"/>
        <end position="100"/>
    </location>
</feature>
<dbReference type="InterPro" id="IPR009003">
    <property type="entry name" value="Peptidase_S1_PA"/>
</dbReference>
<dbReference type="eggNOG" id="COG0265">
    <property type="taxonomic scope" value="Bacteria"/>
</dbReference>
<dbReference type="InterPro" id="IPR036034">
    <property type="entry name" value="PDZ_sf"/>
</dbReference>
<feature type="compositionally biased region" description="Gly residues" evidence="3">
    <location>
        <begin position="130"/>
        <end position="140"/>
    </location>
</feature>
<dbReference type="KEGG" id="cga:Celgi_2268"/>